<dbReference type="GO" id="GO:0016706">
    <property type="term" value="F:2-oxoglutarate-dependent dioxygenase activity"/>
    <property type="evidence" value="ECO:0007669"/>
    <property type="project" value="UniProtKB-ARBA"/>
</dbReference>
<dbReference type="Gene3D" id="3.60.130.10">
    <property type="entry name" value="Clavaminate synthase-like"/>
    <property type="match status" value="1"/>
</dbReference>
<evidence type="ECO:0000256" key="2">
    <source>
        <dbReference type="ARBA" id="ARBA00023002"/>
    </source>
</evidence>
<dbReference type="PANTHER" id="PTHR10696:SF21">
    <property type="entry name" value="TAUD_TFDA-LIKE DOMAIN-CONTAINING PROTEIN"/>
    <property type="match status" value="1"/>
</dbReference>
<dbReference type="RefSeq" id="WP_406695953.1">
    <property type="nucleotide sequence ID" value="NZ_CP155447.1"/>
</dbReference>
<proteinExistence type="predicted"/>
<dbReference type="AlphaFoldDB" id="A0AAU7CCS4"/>
<sequence>MNETPLQVSPLSVPGQQWHVGEPFPMAWECRSPGIGFAAIEAWIGANREEFCDQAHRHGAVLFRGFPLTTADDFDRFVAAFGFENFPYEDSLSNAVRVNRTPRVFTANEAPPTVEIFLHHEMAQTPFYPSRLFFFCEQPAEQGGATPLCRSDLLWSRLVERCPEFTRDCVEKGLNYSNVMPSSNDPNSGMGRSWQSTLRATNREEAEQRLKSLAYHWEWLDDGCLRVTTPVLPAVYKLAPGRSSFFNQLIAAYCGWKDARNDPAKSITFGDGTPLDGSAVRVAIALADELTFDIPWKQGDVALVDNLVAMHGRRTFSGTRKVLASLACPNT</sequence>
<gene>
    <name evidence="4" type="ORF">V5E97_33665</name>
</gene>
<feature type="domain" description="TauD/TfdA-like" evidence="3">
    <location>
        <begin position="34"/>
        <end position="322"/>
    </location>
</feature>
<dbReference type="InterPro" id="IPR003819">
    <property type="entry name" value="TauD/TfdA-like"/>
</dbReference>
<dbReference type="PANTHER" id="PTHR10696">
    <property type="entry name" value="GAMMA-BUTYROBETAINE HYDROXYLASE-RELATED"/>
    <property type="match status" value="1"/>
</dbReference>
<dbReference type="InterPro" id="IPR050411">
    <property type="entry name" value="AlphaKG_dependent_hydroxylases"/>
</dbReference>
<keyword evidence="2" id="KW-0560">Oxidoreductase</keyword>
<dbReference type="InterPro" id="IPR042098">
    <property type="entry name" value="TauD-like_sf"/>
</dbReference>
<dbReference type="SUPFAM" id="SSF51197">
    <property type="entry name" value="Clavaminate synthase-like"/>
    <property type="match status" value="1"/>
</dbReference>
<name>A0AAU7CCS4_9BACT</name>
<dbReference type="EMBL" id="CP155447">
    <property type="protein sequence ID" value="XBH03218.1"/>
    <property type="molecule type" value="Genomic_DNA"/>
</dbReference>
<dbReference type="Pfam" id="PF02668">
    <property type="entry name" value="TauD"/>
    <property type="match status" value="1"/>
</dbReference>
<evidence type="ECO:0000259" key="3">
    <source>
        <dbReference type="Pfam" id="PF02668"/>
    </source>
</evidence>
<accession>A0AAU7CCS4</accession>
<protein>
    <submittedName>
        <fullName evidence="4">TauD/TfdA family dioxygenase</fullName>
    </submittedName>
</protein>
<evidence type="ECO:0000256" key="1">
    <source>
        <dbReference type="ARBA" id="ARBA00001954"/>
    </source>
</evidence>
<keyword evidence="4" id="KW-0223">Dioxygenase</keyword>
<comment type="cofactor">
    <cofactor evidence="1">
        <name>Fe(2+)</name>
        <dbReference type="ChEBI" id="CHEBI:29033"/>
    </cofactor>
</comment>
<organism evidence="4">
    <name type="scientific">Singulisphaera sp. Ch08</name>
    <dbReference type="NCBI Taxonomy" id="3120278"/>
    <lineage>
        <taxon>Bacteria</taxon>
        <taxon>Pseudomonadati</taxon>
        <taxon>Planctomycetota</taxon>
        <taxon>Planctomycetia</taxon>
        <taxon>Isosphaerales</taxon>
        <taxon>Isosphaeraceae</taxon>
        <taxon>Singulisphaera</taxon>
    </lineage>
</organism>
<reference evidence="4" key="1">
    <citation type="submission" date="2024-05" db="EMBL/GenBank/DDBJ databases">
        <title>Planctomycetes of the genus Singulisphaera possess chitinolytic capabilities.</title>
        <authorList>
            <person name="Ivanova A."/>
        </authorList>
    </citation>
    <scope>NUCLEOTIDE SEQUENCE</scope>
    <source>
        <strain evidence="4">Ch08T</strain>
    </source>
</reference>
<evidence type="ECO:0000313" key="4">
    <source>
        <dbReference type="EMBL" id="XBH03218.1"/>
    </source>
</evidence>